<organism evidence="2 3">
    <name type="scientific">Xanthobacter oligotrophicus</name>
    <dbReference type="NCBI Taxonomy" id="2607286"/>
    <lineage>
        <taxon>Bacteria</taxon>
        <taxon>Pseudomonadati</taxon>
        <taxon>Pseudomonadota</taxon>
        <taxon>Alphaproteobacteria</taxon>
        <taxon>Hyphomicrobiales</taxon>
        <taxon>Xanthobacteraceae</taxon>
        <taxon>Xanthobacter</taxon>
    </lineage>
</organism>
<evidence type="ECO:0000313" key="2">
    <source>
        <dbReference type="EMBL" id="MFG1375121.1"/>
    </source>
</evidence>
<dbReference type="EMBL" id="JBAFVH010000021">
    <property type="protein sequence ID" value="MFG1375121.1"/>
    <property type="molecule type" value="Genomic_DNA"/>
</dbReference>
<accession>A0ABW7A4Y7</accession>
<evidence type="ECO:0000313" key="3">
    <source>
        <dbReference type="Proteomes" id="UP001604002"/>
    </source>
</evidence>
<name>A0ABW7A4Y7_9HYPH</name>
<protein>
    <recommendedName>
        <fullName evidence="1">Methylase-associated X1 domain-containing protein</fullName>
    </recommendedName>
</protein>
<keyword evidence="3" id="KW-1185">Reference proteome</keyword>
<sequence length="402" mass="45098">MILGLRHYATKASAREPLLRFMLDGLRAAGCRVLFASPPDRAPFVITFETRDGERMGIVAYAFLATRTPTRNRPADERSFQIKYGSKADYADDNAHVLWQDPLGLFTTLLIGIDPKEGFFVAVDPEAHNPTKFFIRVEFKDEHAEEVLRQGWHAWERTRRAGPMAEPVEVLVGGTRDAFLDLVRFERAAYGLAPGDRQLLADKRELIRGARPIEDFPTEATGVEVVHPLLRELSLGAEDVLELIAGARRLKMAVRGWVAEEHLRATLAKLDGITHCERLDVEGAPDLLIRYKDGPQLTVECKNVLRVLNKTFSLPRIDFQRTRAAKGDPCSRYYAPSDFDVVAGCLHAVTERWEFRYAIPTSLDPHQKCPGKLASNVLVDKRWVSEPALAFEAAAAQVESRA</sequence>
<comment type="caution">
    <text evidence="2">The sequence shown here is derived from an EMBL/GenBank/DDBJ whole genome shotgun (WGS) entry which is preliminary data.</text>
</comment>
<evidence type="ECO:0000259" key="1">
    <source>
        <dbReference type="Pfam" id="PF20296"/>
    </source>
</evidence>
<dbReference type="Pfam" id="PF20296">
    <property type="entry name" value="MTaX1"/>
    <property type="match status" value="1"/>
</dbReference>
<feature type="domain" description="Methylase-associated X1" evidence="1">
    <location>
        <begin position="57"/>
        <end position="182"/>
    </location>
</feature>
<dbReference type="InterPro" id="IPR046894">
    <property type="entry name" value="MTaX1"/>
</dbReference>
<dbReference type="Proteomes" id="UP001604002">
    <property type="component" value="Unassembled WGS sequence"/>
</dbReference>
<reference evidence="2 3" key="1">
    <citation type="submission" date="2024-02" db="EMBL/GenBank/DDBJ databases">
        <title>Expansion and revision of Xanthobacter and proposal of Roseixanthobacter gen. nov.</title>
        <authorList>
            <person name="Soltysiak M.P.M."/>
            <person name="Jalihal A."/>
            <person name="Ory A."/>
            <person name="Chrisophersen C."/>
            <person name="Lee A.D."/>
            <person name="Boulton J."/>
            <person name="Springer M."/>
        </authorList>
    </citation>
    <scope>NUCLEOTIDE SEQUENCE [LARGE SCALE GENOMIC DNA]</scope>
    <source>
        <strain evidence="2 3">23A</strain>
    </source>
</reference>
<gene>
    <name evidence="2" type="ORF">V5F32_23345</name>
</gene>
<dbReference type="RefSeq" id="WP_393994645.1">
    <property type="nucleotide sequence ID" value="NZ_JBAFVH010000021.1"/>
</dbReference>
<proteinExistence type="predicted"/>